<evidence type="ECO:0000313" key="3">
    <source>
        <dbReference type="Proteomes" id="UP001231518"/>
    </source>
</evidence>
<feature type="signal peptide" evidence="1">
    <location>
        <begin position="1"/>
        <end position="16"/>
    </location>
</feature>
<sequence length="190" mass="21108">MCKVTILLALLSTVGAANINDFYGNYTIVMAFSNRESGLRDGPPTCVTFAVSEDDHNSKCTCDDGNDCTYVELRPVECMPIASFVTGPDSVSISMPMLAVDKTTDINLLKNVICHCGDKDSKRGIVKKIHENYIIMSDNLEEAKEILLAQKLPSNAEFDRDFPLIDEIKNRTGFKVCTREIREKLLSLGY</sequence>
<dbReference type="AlphaFoldDB" id="A0AAD7YDR0"/>
<accession>A0AAD7YDR0</accession>
<gene>
    <name evidence="2" type="ORF">PYW07_008435</name>
</gene>
<evidence type="ECO:0000313" key="2">
    <source>
        <dbReference type="EMBL" id="KAJ8711193.1"/>
    </source>
</evidence>
<organism evidence="2 3">
    <name type="scientific">Mythimna separata</name>
    <name type="common">Oriental armyworm</name>
    <name type="synonym">Pseudaletia separata</name>
    <dbReference type="NCBI Taxonomy" id="271217"/>
    <lineage>
        <taxon>Eukaryota</taxon>
        <taxon>Metazoa</taxon>
        <taxon>Ecdysozoa</taxon>
        <taxon>Arthropoda</taxon>
        <taxon>Hexapoda</taxon>
        <taxon>Insecta</taxon>
        <taxon>Pterygota</taxon>
        <taxon>Neoptera</taxon>
        <taxon>Endopterygota</taxon>
        <taxon>Lepidoptera</taxon>
        <taxon>Glossata</taxon>
        <taxon>Ditrysia</taxon>
        <taxon>Noctuoidea</taxon>
        <taxon>Noctuidae</taxon>
        <taxon>Noctuinae</taxon>
        <taxon>Hadenini</taxon>
        <taxon>Mythimna</taxon>
    </lineage>
</organism>
<proteinExistence type="predicted"/>
<dbReference type="Proteomes" id="UP001231518">
    <property type="component" value="Chromosome 21"/>
</dbReference>
<evidence type="ECO:0000256" key="1">
    <source>
        <dbReference type="SAM" id="SignalP"/>
    </source>
</evidence>
<dbReference type="EMBL" id="JARGEI010000022">
    <property type="protein sequence ID" value="KAJ8711193.1"/>
    <property type="molecule type" value="Genomic_DNA"/>
</dbReference>
<keyword evidence="1" id="KW-0732">Signal</keyword>
<name>A0AAD7YDR0_MYTSE</name>
<comment type="caution">
    <text evidence="2">The sequence shown here is derived from an EMBL/GenBank/DDBJ whole genome shotgun (WGS) entry which is preliminary data.</text>
</comment>
<reference evidence="2" key="1">
    <citation type="submission" date="2023-03" db="EMBL/GenBank/DDBJ databases">
        <title>Chromosome-level genomes of two armyworms, Mythimna separata and Mythimna loreyi, provide insights into the biosynthesis and reception of sex pheromones.</title>
        <authorList>
            <person name="Zhao H."/>
        </authorList>
    </citation>
    <scope>NUCLEOTIDE SEQUENCE</scope>
    <source>
        <strain evidence="2">BeijingLab</strain>
        <tissue evidence="2">Pupa</tissue>
    </source>
</reference>
<feature type="chain" id="PRO_5042231053" evidence="1">
    <location>
        <begin position="17"/>
        <end position="190"/>
    </location>
</feature>
<protein>
    <submittedName>
        <fullName evidence="2">Uncharacterized protein</fullName>
    </submittedName>
</protein>
<keyword evidence="3" id="KW-1185">Reference proteome</keyword>